<dbReference type="EMBL" id="LR743591">
    <property type="protein sequence ID" value="CAA2618314.1"/>
    <property type="molecule type" value="Genomic_DNA"/>
</dbReference>
<feature type="region of interest" description="Disordered" evidence="1">
    <location>
        <begin position="101"/>
        <end position="131"/>
    </location>
</feature>
<evidence type="ECO:0000313" key="3">
    <source>
        <dbReference type="Proteomes" id="UP001189122"/>
    </source>
</evidence>
<sequence>MTADVRFLGGGGGGEGEVLTRDLLSGSCRGGGGDGEVVFFLGEEGPEPAAGRAAAGELLLLLQAPSLDLTLRSPGAAAAAPAAAEYQSVCTLEKVKSALERRRRCESTRDDELEGESRSSSSSSAVLQGGDQSAAASTGSASAAVSGDALAAAACPACLCYVLVSRSNPGCPRCHSPVPLPAPVPSSPAPPPASPKTLLFF</sequence>
<reference evidence="2 3" key="1">
    <citation type="submission" date="2019-12" db="EMBL/GenBank/DDBJ databases">
        <authorList>
            <person name="Scholz U."/>
            <person name="Mascher M."/>
            <person name="Fiebig A."/>
        </authorList>
    </citation>
    <scope>NUCLEOTIDE SEQUENCE</scope>
</reference>
<feature type="region of interest" description="Disordered" evidence="1">
    <location>
        <begin position="182"/>
        <end position="201"/>
    </location>
</feature>
<name>A0A7I8IM43_SPIIN</name>
<proteinExistence type="predicted"/>
<dbReference type="PANTHER" id="PTHR33177:SF24">
    <property type="entry name" value="FILAMENTOUS HEMAGGLUTININ TRANSPORTER"/>
    <property type="match status" value="1"/>
</dbReference>
<feature type="compositionally biased region" description="Basic and acidic residues" evidence="1">
    <location>
        <begin position="101"/>
        <end position="110"/>
    </location>
</feature>
<keyword evidence="3" id="KW-1185">Reference proteome</keyword>
<dbReference type="InterPro" id="IPR055281">
    <property type="entry name" value="GIR1-2/SIED1"/>
</dbReference>
<dbReference type="PANTHER" id="PTHR33177">
    <property type="entry name" value="PUTATIVE-RELATED"/>
    <property type="match status" value="1"/>
</dbReference>
<gene>
    <name evidence="2" type="ORF">SI7747_04004481</name>
</gene>
<dbReference type="Proteomes" id="UP001189122">
    <property type="component" value="Unassembled WGS sequence"/>
</dbReference>
<protein>
    <submittedName>
        <fullName evidence="2">Uncharacterized protein</fullName>
    </submittedName>
</protein>
<accession>A0A7I8IM43</accession>
<feature type="compositionally biased region" description="Pro residues" evidence="1">
    <location>
        <begin position="182"/>
        <end position="194"/>
    </location>
</feature>
<evidence type="ECO:0000256" key="1">
    <source>
        <dbReference type="SAM" id="MobiDB-lite"/>
    </source>
</evidence>
<evidence type="ECO:0000313" key="2">
    <source>
        <dbReference type="EMBL" id="CAA2618314.1"/>
    </source>
</evidence>
<dbReference type="AlphaFoldDB" id="A0A7I8IM43"/>
<organism evidence="2">
    <name type="scientific">Spirodela intermedia</name>
    <name type="common">Intermediate duckweed</name>
    <dbReference type="NCBI Taxonomy" id="51605"/>
    <lineage>
        <taxon>Eukaryota</taxon>
        <taxon>Viridiplantae</taxon>
        <taxon>Streptophyta</taxon>
        <taxon>Embryophyta</taxon>
        <taxon>Tracheophyta</taxon>
        <taxon>Spermatophyta</taxon>
        <taxon>Magnoliopsida</taxon>
        <taxon>Liliopsida</taxon>
        <taxon>Araceae</taxon>
        <taxon>Lemnoideae</taxon>
        <taxon>Spirodela</taxon>
    </lineage>
</organism>
<dbReference type="EMBL" id="CACRZD030000004">
    <property type="protein sequence ID" value="CAA6658031.1"/>
    <property type="molecule type" value="Genomic_DNA"/>
</dbReference>